<accession>A0A0V1C432</accession>
<comment type="caution">
    <text evidence="1">The sequence shown here is derived from an EMBL/GenBank/DDBJ whole genome shotgun (WGS) entry which is preliminary data.</text>
</comment>
<dbReference type="Proteomes" id="UP000054653">
    <property type="component" value="Unassembled WGS sequence"/>
</dbReference>
<protein>
    <submittedName>
        <fullName evidence="1">Uncharacterized protein</fullName>
    </submittedName>
</protein>
<sequence length="42" mass="4734">MKCILGYSGVYGTGLHKDFLHTDKQINDEINLPFIVDTEHGN</sequence>
<dbReference type="AlphaFoldDB" id="A0A0V1C432"/>
<dbReference type="EMBL" id="JYDI01000793">
    <property type="protein sequence ID" value="KRY43975.1"/>
    <property type="molecule type" value="Genomic_DNA"/>
</dbReference>
<organism evidence="1 2">
    <name type="scientific">Trichinella britovi</name>
    <name type="common">Parasitic roundworm</name>
    <dbReference type="NCBI Taxonomy" id="45882"/>
    <lineage>
        <taxon>Eukaryota</taxon>
        <taxon>Metazoa</taxon>
        <taxon>Ecdysozoa</taxon>
        <taxon>Nematoda</taxon>
        <taxon>Enoplea</taxon>
        <taxon>Dorylaimia</taxon>
        <taxon>Trichinellida</taxon>
        <taxon>Trichinellidae</taxon>
        <taxon>Trichinella</taxon>
    </lineage>
</organism>
<reference evidence="1 2" key="1">
    <citation type="submission" date="2015-01" db="EMBL/GenBank/DDBJ databases">
        <title>Evolution of Trichinella species and genotypes.</title>
        <authorList>
            <person name="Korhonen P.K."/>
            <person name="Edoardo P."/>
            <person name="Giuseppe L.R."/>
            <person name="Gasser R.B."/>
        </authorList>
    </citation>
    <scope>NUCLEOTIDE SEQUENCE [LARGE SCALE GENOMIC DNA]</scope>
    <source>
        <strain evidence="1">ISS120</strain>
    </source>
</reference>
<gene>
    <name evidence="1" type="ORF">T03_3537</name>
</gene>
<keyword evidence="2" id="KW-1185">Reference proteome</keyword>
<name>A0A0V1C432_TRIBR</name>
<evidence type="ECO:0000313" key="1">
    <source>
        <dbReference type="EMBL" id="KRY43975.1"/>
    </source>
</evidence>
<evidence type="ECO:0000313" key="2">
    <source>
        <dbReference type="Proteomes" id="UP000054653"/>
    </source>
</evidence>
<proteinExistence type="predicted"/>